<comment type="caution">
    <text evidence="2">The sequence shown here is derived from an EMBL/GenBank/DDBJ whole genome shotgun (WGS) entry which is preliminary data.</text>
</comment>
<accession>A0A0F9BTK9</accession>
<organism evidence="2">
    <name type="scientific">marine sediment metagenome</name>
    <dbReference type="NCBI Taxonomy" id="412755"/>
    <lineage>
        <taxon>unclassified sequences</taxon>
        <taxon>metagenomes</taxon>
        <taxon>ecological metagenomes</taxon>
    </lineage>
</organism>
<dbReference type="AlphaFoldDB" id="A0A0F9BTK9"/>
<name>A0A0F9BTK9_9ZZZZ</name>
<evidence type="ECO:0000256" key="1">
    <source>
        <dbReference type="SAM" id="Coils"/>
    </source>
</evidence>
<dbReference type="EMBL" id="LAZR01036267">
    <property type="protein sequence ID" value="KKL25299.1"/>
    <property type="molecule type" value="Genomic_DNA"/>
</dbReference>
<sequence length="94" mass="11133">MFKRGQRGEVYLKNKEDVTVYCYGLDQYGEGYHRADKEWRVRIEKAIEEVKNLIHSLNNQLSGAINTQRKQDLLTKKLKHEIEKKVLISLLKED</sequence>
<reference evidence="2" key="1">
    <citation type="journal article" date="2015" name="Nature">
        <title>Complex archaea that bridge the gap between prokaryotes and eukaryotes.</title>
        <authorList>
            <person name="Spang A."/>
            <person name="Saw J.H."/>
            <person name="Jorgensen S.L."/>
            <person name="Zaremba-Niedzwiedzka K."/>
            <person name="Martijn J."/>
            <person name="Lind A.E."/>
            <person name="van Eijk R."/>
            <person name="Schleper C."/>
            <person name="Guy L."/>
            <person name="Ettema T.J."/>
        </authorList>
    </citation>
    <scope>NUCLEOTIDE SEQUENCE</scope>
</reference>
<proteinExistence type="predicted"/>
<feature type="coiled-coil region" evidence="1">
    <location>
        <begin position="40"/>
        <end position="67"/>
    </location>
</feature>
<gene>
    <name evidence="2" type="ORF">LCGC14_2406700</name>
</gene>
<protein>
    <submittedName>
        <fullName evidence="2">Uncharacterized protein</fullName>
    </submittedName>
</protein>
<keyword evidence="1" id="KW-0175">Coiled coil</keyword>
<evidence type="ECO:0000313" key="2">
    <source>
        <dbReference type="EMBL" id="KKL25299.1"/>
    </source>
</evidence>